<dbReference type="UniPathway" id="UPA00148">
    <property type="reaction ID" value="UER00233"/>
</dbReference>
<dbReference type="InterPro" id="IPR016030">
    <property type="entry name" value="CblAdoTrfase-like"/>
</dbReference>
<keyword evidence="1 4" id="KW-0808">Transferase</keyword>
<keyword evidence="7" id="KW-1185">Reference proteome</keyword>
<evidence type="ECO:0000313" key="7">
    <source>
        <dbReference type="Proteomes" id="UP000321405"/>
    </source>
</evidence>
<evidence type="ECO:0000313" key="6">
    <source>
        <dbReference type="EMBL" id="GEL02282.1"/>
    </source>
</evidence>
<dbReference type="GO" id="GO:0005524">
    <property type="term" value="F:ATP binding"/>
    <property type="evidence" value="ECO:0007669"/>
    <property type="project" value="UniProtKB-UniRule"/>
</dbReference>
<dbReference type="PANTHER" id="PTHR12213">
    <property type="entry name" value="CORRINOID ADENOSYLTRANSFERASE"/>
    <property type="match status" value="1"/>
</dbReference>
<dbReference type="GO" id="GO:0008817">
    <property type="term" value="F:corrinoid adenosyltransferase activity"/>
    <property type="evidence" value="ECO:0007669"/>
    <property type="project" value="UniProtKB-UniRule"/>
</dbReference>
<proteinExistence type="inferred from homology"/>
<dbReference type="SUPFAM" id="SSF89028">
    <property type="entry name" value="Cobalamin adenosyltransferase-like"/>
    <property type="match status" value="1"/>
</dbReference>
<dbReference type="AlphaFoldDB" id="A0A511BQE1"/>
<evidence type="ECO:0000256" key="1">
    <source>
        <dbReference type="ARBA" id="ARBA00022679"/>
    </source>
</evidence>
<feature type="domain" description="Cobalamin adenosyltransferase-like" evidence="5">
    <location>
        <begin position="8"/>
        <end position="163"/>
    </location>
</feature>
<organism evidence="6 7">
    <name type="scientific">Swaminathania salitolerans</name>
    <dbReference type="NCBI Taxonomy" id="182838"/>
    <lineage>
        <taxon>Bacteria</taxon>
        <taxon>Pseudomonadati</taxon>
        <taxon>Pseudomonadota</taxon>
        <taxon>Alphaproteobacteria</taxon>
        <taxon>Acetobacterales</taxon>
        <taxon>Acetobacteraceae</taxon>
        <taxon>Swaminathania</taxon>
    </lineage>
</organism>
<keyword evidence="2 4" id="KW-0547">Nucleotide-binding</keyword>
<evidence type="ECO:0000256" key="4">
    <source>
        <dbReference type="RuleBase" id="RU366026"/>
    </source>
</evidence>
<evidence type="ECO:0000259" key="5">
    <source>
        <dbReference type="Pfam" id="PF01923"/>
    </source>
</evidence>
<evidence type="ECO:0000256" key="2">
    <source>
        <dbReference type="ARBA" id="ARBA00022741"/>
    </source>
</evidence>
<dbReference type="PANTHER" id="PTHR12213:SF0">
    <property type="entry name" value="CORRINOID ADENOSYLTRANSFERASE MMAB"/>
    <property type="match status" value="1"/>
</dbReference>
<dbReference type="Pfam" id="PF01923">
    <property type="entry name" value="Cob_adeno_trans"/>
    <property type="match status" value="1"/>
</dbReference>
<accession>A0A511BQE1</accession>
<reference evidence="6 7" key="1">
    <citation type="submission" date="2019-07" db="EMBL/GenBank/DDBJ databases">
        <title>Whole genome shotgun sequence of Swaminathania salitolerans NBRC 104436.</title>
        <authorList>
            <person name="Hosoyama A."/>
            <person name="Uohara A."/>
            <person name="Ohji S."/>
            <person name="Ichikawa N."/>
        </authorList>
    </citation>
    <scope>NUCLEOTIDE SEQUENCE [LARGE SCALE GENOMIC DNA]</scope>
    <source>
        <strain evidence="6 7">NBRC 104436</strain>
    </source>
</reference>
<dbReference type="EMBL" id="BJVC01000002">
    <property type="protein sequence ID" value="GEL02282.1"/>
    <property type="molecule type" value="Genomic_DNA"/>
</dbReference>
<dbReference type="Gene3D" id="1.20.1200.10">
    <property type="entry name" value="Cobalamin adenosyltransferase-like"/>
    <property type="match status" value="1"/>
</dbReference>
<dbReference type="GO" id="GO:0009236">
    <property type="term" value="P:cobalamin biosynthetic process"/>
    <property type="evidence" value="ECO:0007669"/>
    <property type="project" value="UniProtKB-UniRule"/>
</dbReference>
<keyword evidence="3 4" id="KW-0067">ATP-binding</keyword>
<protein>
    <recommendedName>
        <fullName evidence="4">Corrinoid adenosyltransferase</fullName>
        <ecNumber evidence="4">2.5.1.17</ecNumber>
    </recommendedName>
    <alternativeName>
        <fullName evidence="4">Cob(II)alamin adenosyltransferase</fullName>
    </alternativeName>
    <alternativeName>
        <fullName evidence="4">Cob(II)yrinic acid a,c-diamide adenosyltransferase</fullName>
    </alternativeName>
    <alternativeName>
        <fullName evidence="4">Cobinamide/cobalamin adenosyltransferase</fullName>
    </alternativeName>
</protein>
<dbReference type="Proteomes" id="UP000321405">
    <property type="component" value="Unassembled WGS sequence"/>
</dbReference>
<comment type="pathway">
    <text evidence="4">Cofactor biosynthesis; adenosylcobalamin biosynthesis; adenosylcobalamin from cob(II)yrinate a,c-diamide: step 2/7.</text>
</comment>
<comment type="caution">
    <text evidence="6">The sequence shown here is derived from an EMBL/GenBank/DDBJ whole genome shotgun (WGS) entry which is preliminary data.</text>
</comment>
<sequence length="180" mass="19609">MSVRLDRIVTRGGDGGETSLADGSRLRKDAAEIEALGTLDELNAAVGLVRLHSCAQSELLKVQNLLFDMGALLCVPDREADAARFADALEWLEGAIVSLREAQSPLTSFVLPGGTEAACRAHMARTVTRRAERRVVAIGEERLGPVVMILNRLSDYFFVLARHENDRGRADVLWQPAQTG</sequence>
<dbReference type="InterPro" id="IPR029499">
    <property type="entry name" value="PduO-typ"/>
</dbReference>
<comment type="catalytic activity">
    <reaction evidence="4">
        <text>2 cob(II)yrinate a,c diamide + reduced [electron-transfer flavoprotein] + 2 ATP = 2 adenosylcob(III)yrinate a,c-diamide + 2 triphosphate + oxidized [electron-transfer flavoprotein] + 3 H(+)</text>
        <dbReference type="Rhea" id="RHEA:11528"/>
        <dbReference type="Rhea" id="RHEA-COMP:10685"/>
        <dbReference type="Rhea" id="RHEA-COMP:10686"/>
        <dbReference type="ChEBI" id="CHEBI:15378"/>
        <dbReference type="ChEBI" id="CHEBI:18036"/>
        <dbReference type="ChEBI" id="CHEBI:30616"/>
        <dbReference type="ChEBI" id="CHEBI:57692"/>
        <dbReference type="ChEBI" id="CHEBI:58307"/>
        <dbReference type="ChEBI" id="CHEBI:58503"/>
        <dbReference type="ChEBI" id="CHEBI:58537"/>
        <dbReference type="EC" id="2.5.1.17"/>
    </reaction>
</comment>
<dbReference type="OrthoDB" id="9778896at2"/>
<keyword evidence="4" id="KW-0169">Cobalamin biosynthesis</keyword>
<dbReference type="InterPro" id="IPR036451">
    <property type="entry name" value="CblAdoTrfase-like_sf"/>
</dbReference>
<evidence type="ECO:0000256" key="3">
    <source>
        <dbReference type="ARBA" id="ARBA00022840"/>
    </source>
</evidence>
<dbReference type="NCBIfam" id="TIGR00636">
    <property type="entry name" value="PduO_Nterm"/>
    <property type="match status" value="1"/>
</dbReference>
<dbReference type="EC" id="2.5.1.17" evidence="4"/>
<dbReference type="RefSeq" id="WP_147093326.1">
    <property type="nucleotide sequence ID" value="NZ_BJVC01000002.1"/>
</dbReference>
<comment type="similarity">
    <text evidence="4">Belongs to the Cob(I)alamin adenosyltransferase family.</text>
</comment>
<gene>
    <name evidence="6" type="ORF">SSA02_14450</name>
</gene>
<comment type="catalytic activity">
    <reaction evidence="4">
        <text>2 cob(II)alamin + reduced [electron-transfer flavoprotein] + 2 ATP = 2 adenosylcob(III)alamin + 2 triphosphate + oxidized [electron-transfer flavoprotein] + 3 H(+)</text>
        <dbReference type="Rhea" id="RHEA:28671"/>
        <dbReference type="Rhea" id="RHEA-COMP:10685"/>
        <dbReference type="Rhea" id="RHEA-COMP:10686"/>
        <dbReference type="ChEBI" id="CHEBI:15378"/>
        <dbReference type="ChEBI" id="CHEBI:16304"/>
        <dbReference type="ChEBI" id="CHEBI:18036"/>
        <dbReference type="ChEBI" id="CHEBI:18408"/>
        <dbReference type="ChEBI" id="CHEBI:30616"/>
        <dbReference type="ChEBI" id="CHEBI:57692"/>
        <dbReference type="ChEBI" id="CHEBI:58307"/>
        <dbReference type="EC" id="2.5.1.17"/>
    </reaction>
</comment>
<name>A0A511BQE1_9PROT</name>